<dbReference type="InterPro" id="IPR003481">
    <property type="entry name" value="FliD_N"/>
</dbReference>
<dbReference type="STRING" id="1357400.HMPREF2086_00424"/>
<dbReference type="PANTHER" id="PTHR30288">
    <property type="entry name" value="FLAGELLAR CAP/ASSEMBLY PROTEIN FLID"/>
    <property type="match status" value="1"/>
</dbReference>
<dbReference type="Proteomes" id="UP000018731">
    <property type="component" value="Unassembled WGS sequence"/>
</dbReference>
<dbReference type="PANTHER" id="PTHR30288:SF0">
    <property type="entry name" value="FLAGELLAR HOOK-ASSOCIATED PROTEIN 2"/>
    <property type="match status" value="1"/>
</dbReference>
<dbReference type="AlphaFoldDB" id="V8CCL0"/>
<dbReference type="RefSeq" id="WP_023927104.1">
    <property type="nucleotide sequence ID" value="NZ_KI669454.1"/>
</dbReference>
<feature type="domain" description="Flagellar hook-associated protein 2 C-terminal" evidence="7">
    <location>
        <begin position="424"/>
        <end position="658"/>
    </location>
</feature>
<dbReference type="EMBL" id="AZJI01000001">
    <property type="protein sequence ID" value="ETD25089.1"/>
    <property type="molecule type" value="Genomic_DNA"/>
</dbReference>
<evidence type="ECO:0000256" key="1">
    <source>
        <dbReference type="ARBA" id="ARBA00009764"/>
    </source>
</evidence>
<evidence type="ECO:0000256" key="3">
    <source>
        <dbReference type="ARBA" id="ARBA00023054"/>
    </source>
</evidence>
<dbReference type="Pfam" id="PF07195">
    <property type="entry name" value="FliD_C"/>
    <property type="match status" value="1"/>
</dbReference>
<accession>V8CCL0</accession>
<dbReference type="NCBIfam" id="NF006282">
    <property type="entry name" value="PRK08453.1"/>
    <property type="match status" value="1"/>
</dbReference>
<evidence type="ECO:0000259" key="7">
    <source>
        <dbReference type="Pfam" id="PF07195"/>
    </source>
</evidence>
<gene>
    <name evidence="8" type="ORF">HMPREF2086_00424</name>
</gene>
<dbReference type="InterPro" id="IPR010809">
    <property type="entry name" value="FliD_C"/>
</dbReference>
<comment type="similarity">
    <text evidence="1 5">Belongs to the FliD family.</text>
</comment>
<dbReference type="GO" id="GO:0007155">
    <property type="term" value="P:cell adhesion"/>
    <property type="evidence" value="ECO:0007669"/>
    <property type="project" value="InterPro"/>
</dbReference>
<dbReference type="GO" id="GO:0005576">
    <property type="term" value="C:extracellular region"/>
    <property type="evidence" value="ECO:0007669"/>
    <property type="project" value="UniProtKB-SubCell"/>
</dbReference>
<dbReference type="InterPro" id="IPR040026">
    <property type="entry name" value="FliD"/>
</dbReference>
<evidence type="ECO:0000256" key="4">
    <source>
        <dbReference type="ARBA" id="ARBA00023143"/>
    </source>
</evidence>
<keyword evidence="5" id="KW-0964">Secreted</keyword>
<feature type="coiled-coil region" evidence="5">
    <location>
        <begin position="608"/>
        <end position="642"/>
    </location>
</feature>
<dbReference type="GO" id="GO:0071973">
    <property type="term" value="P:bacterial-type flagellum-dependent cell motility"/>
    <property type="evidence" value="ECO:0007669"/>
    <property type="project" value="TreeGrafter"/>
</dbReference>
<dbReference type="Pfam" id="PF02465">
    <property type="entry name" value="FliD_N"/>
    <property type="match status" value="1"/>
</dbReference>
<feature type="domain" description="Flagellar hook-associated protein 2 N-terminal" evidence="6">
    <location>
        <begin position="13"/>
        <end position="108"/>
    </location>
</feature>
<comment type="caution">
    <text evidence="8">The sequence shown here is derived from an EMBL/GenBank/DDBJ whole genome shotgun (WGS) entry which is preliminary data.</text>
</comment>
<dbReference type="HOGENOM" id="CLU_399432_0_0_7"/>
<reference evidence="8 9" key="1">
    <citation type="journal article" date="2014" name="Genome Announc.">
        <title>Draft genome sequences of six enterohepatic helicobacter species isolated from humans and one from rhesus macaques.</title>
        <authorList>
            <person name="Shen Z."/>
            <person name="Sheh A."/>
            <person name="Young S.K."/>
            <person name="Abouelliel A."/>
            <person name="Ward D.V."/>
            <person name="Earl A.M."/>
            <person name="Fox J.G."/>
        </authorList>
    </citation>
    <scope>NUCLEOTIDE SEQUENCE [LARGE SCALE GENOMIC DNA]</scope>
    <source>
        <strain evidence="8 9">MIT 99-5501</strain>
    </source>
</reference>
<sequence length="675" mass="73851">MAIGKINSLGAGSGILSYEVIDKLREADEKAMVKPIERKMEENVEKQKTLTEIQTLISALRAPARTLGDYSSYLGRSTEINNDAIKASVSSGVPPQDIKIDVHSLAQGDINEVGGKFESRDSVFSDSDVKLSFYTKGRTYTIDIVSGMSVGDVAQAITDETNGEVIGTVMKTGGSKPYQLMMNSKGMGDESRIYFGSILRTENISSNVLDLQDGDLTLKLKDKKGETQSVSVKLKTDGLGDSTLALKEAIKEAIAQNSELKDLLDSQIHIGLDKDGKGLIINDLRGNEIEVEGTKARELGFRQTKTGDDPIYQASNAVKAGKLSGTITIGTVPLDLAKMTKEKNTSEQNAKIIAEAIENIAGMHAKTDGQGHLELYSEVGEIKISTNTPADKQALEDTGLRAGTIQNYSKLQESLFKVRNVQKAQDAEISYNGARVSRPSNEINDVINGVSLTLKSTTEEGKPAIISIGRDDEAIIEQVKDFVKAYNELVPKLDESTRFDEDSKIAGIFNGVSDIRSIRTALNREISYSELVNSKLRSLMNYGISLNDKGVMLLDESTLKSQVSSQPQETEEFFYGYEKKNYKGEDVHIDGVFVKIDKFLGDLVDGSNSRLESYSSSLERDAKKLQKDKKSANELLDSKYEAMASRFAAYDSQIAKTKNAFGSVQMMIDQSIARK</sequence>
<protein>
    <recommendedName>
        <fullName evidence="5">Flagellar hook-associated protein 2</fullName>
        <shortName evidence="5">HAP2</shortName>
    </recommendedName>
    <alternativeName>
        <fullName evidence="5">Flagellar cap protein</fullName>
    </alternativeName>
</protein>
<proteinExistence type="inferred from homology"/>
<dbReference type="PATRIC" id="fig|1357400.3.peg.575"/>
<dbReference type="OrthoDB" id="1530at2"/>
<evidence type="ECO:0000256" key="5">
    <source>
        <dbReference type="RuleBase" id="RU362066"/>
    </source>
</evidence>
<keyword evidence="9" id="KW-1185">Reference proteome</keyword>
<keyword evidence="4 5" id="KW-0975">Bacterial flagellum</keyword>
<dbReference type="eggNOG" id="COG1345">
    <property type="taxonomic scope" value="Bacteria"/>
</dbReference>
<name>V8CCL0_9HELI</name>
<evidence type="ECO:0000313" key="8">
    <source>
        <dbReference type="EMBL" id="ETD25089.1"/>
    </source>
</evidence>
<evidence type="ECO:0000259" key="6">
    <source>
        <dbReference type="Pfam" id="PF02465"/>
    </source>
</evidence>
<comment type="subcellular location">
    <subcellularLocation>
        <location evidence="5">Secreted</location>
    </subcellularLocation>
    <subcellularLocation>
        <location evidence="5">Bacterial flagellum</location>
    </subcellularLocation>
</comment>
<comment type="subunit">
    <text evidence="2 5">Homopentamer.</text>
</comment>
<evidence type="ECO:0000313" key="9">
    <source>
        <dbReference type="Proteomes" id="UP000018731"/>
    </source>
</evidence>
<comment type="function">
    <text evidence="5">Required for morphogenesis and for the elongation of the flagellar filament by facilitating polymerization of the flagellin monomers at the tip of growing filament. Forms a capping structure, which prevents flagellin subunits (transported through the central channel of the flagellum) from leaking out without polymerization at the distal end.</text>
</comment>
<dbReference type="GO" id="GO:0009421">
    <property type="term" value="C:bacterial-type flagellum filament cap"/>
    <property type="evidence" value="ECO:0007669"/>
    <property type="project" value="InterPro"/>
</dbReference>
<evidence type="ECO:0000256" key="2">
    <source>
        <dbReference type="ARBA" id="ARBA00011255"/>
    </source>
</evidence>
<organism evidence="8 9">
    <name type="scientific">Helicobacter macacae MIT 99-5501</name>
    <dbReference type="NCBI Taxonomy" id="1357400"/>
    <lineage>
        <taxon>Bacteria</taxon>
        <taxon>Pseudomonadati</taxon>
        <taxon>Campylobacterota</taxon>
        <taxon>Epsilonproteobacteria</taxon>
        <taxon>Campylobacterales</taxon>
        <taxon>Helicobacteraceae</taxon>
        <taxon>Helicobacter</taxon>
    </lineage>
</organism>
<keyword evidence="3 5" id="KW-0175">Coiled coil</keyword>
<dbReference type="GO" id="GO:0009424">
    <property type="term" value="C:bacterial-type flagellum hook"/>
    <property type="evidence" value="ECO:0007669"/>
    <property type="project" value="UniProtKB-UniRule"/>
</dbReference>